<feature type="compositionally biased region" description="Polar residues" evidence="6">
    <location>
        <begin position="12"/>
        <end position="28"/>
    </location>
</feature>
<organism evidence="7 8">
    <name type="scientific">Galerina marginata (strain CBS 339.88)</name>
    <dbReference type="NCBI Taxonomy" id="685588"/>
    <lineage>
        <taxon>Eukaryota</taxon>
        <taxon>Fungi</taxon>
        <taxon>Dikarya</taxon>
        <taxon>Basidiomycota</taxon>
        <taxon>Agaricomycotina</taxon>
        <taxon>Agaricomycetes</taxon>
        <taxon>Agaricomycetidae</taxon>
        <taxon>Agaricales</taxon>
        <taxon>Agaricineae</taxon>
        <taxon>Strophariaceae</taxon>
        <taxon>Galerina</taxon>
    </lineage>
</organism>
<feature type="compositionally biased region" description="Low complexity" evidence="6">
    <location>
        <begin position="160"/>
        <end position="172"/>
    </location>
</feature>
<dbReference type="Proteomes" id="UP000027222">
    <property type="component" value="Unassembled WGS sequence"/>
</dbReference>
<feature type="compositionally biased region" description="Low complexity" evidence="6">
    <location>
        <begin position="1177"/>
        <end position="1191"/>
    </location>
</feature>
<feature type="region of interest" description="Disordered" evidence="6">
    <location>
        <begin position="819"/>
        <end position="904"/>
    </location>
</feature>
<keyword evidence="3" id="KW-0963">Cytoplasm</keyword>
<feature type="compositionally biased region" description="Polar residues" evidence="6">
    <location>
        <begin position="350"/>
        <end position="362"/>
    </location>
</feature>
<dbReference type="Gene3D" id="1.10.220.100">
    <property type="entry name" value="conserved c-terminal region of ge- 1"/>
    <property type="match status" value="1"/>
</dbReference>
<feature type="compositionally biased region" description="Low complexity" evidence="6">
    <location>
        <begin position="197"/>
        <end position="214"/>
    </location>
</feature>
<feature type="compositionally biased region" description="Polar residues" evidence="6">
    <location>
        <begin position="129"/>
        <end position="159"/>
    </location>
</feature>
<dbReference type="STRING" id="685588.A0A067TNJ9"/>
<reference evidence="8" key="1">
    <citation type="journal article" date="2014" name="Proc. Natl. Acad. Sci. U.S.A.">
        <title>Extensive sampling of basidiomycete genomes demonstrates inadequacy of the white-rot/brown-rot paradigm for wood decay fungi.</title>
        <authorList>
            <person name="Riley R."/>
            <person name="Salamov A.A."/>
            <person name="Brown D.W."/>
            <person name="Nagy L.G."/>
            <person name="Floudas D."/>
            <person name="Held B.W."/>
            <person name="Levasseur A."/>
            <person name="Lombard V."/>
            <person name="Morin E."/>
            <person name="Otillar R."/>
            <person name="Lindquist E.A."/>
            <person name="Sun H."/>
            <person name="LaButti K.M."/>
            <person name="Schmutz J."/>
            <person name="Jabbour D."/>
            <person name="Luo H."/>
            <person name="Baker S.E."/>
            <person name="Pisabarro A.G."/>
            <person name="Walton J.D."/>
            <person name="Blanchette R.A."/>
            <person name="Henrissat B."/>
            <person name="Martin F."/>
            <person name="Cullen D."/>
            <person name="Hibbett D.S."/>
            <person name="Grigoriev I.V."/>
        </authorList>
    </citation>
    <scope>NUCLEOTIDE SEQUENCE [LARGE SCALE GENOMIC DNA]</scope>
    <source>
        <strain evidence="8">CBS 339.88</strain>
    </source>
</reference>
<sequence length="1368" mass="150735">MDNRANLHETLFSRNSTPPNLQQHFANNSTPSLIDSLFQNISAPSDQPSTAESHPVESYDVPAIPMDETPNRSSPNTVAERQNALLSLIGGPPAAARPPPISQPSQQQQQQPQLPQPQQIPTPPGSSQLSTASPPHNETQKMLEQMIGGTSSRSTTYSDTQRTNPTNTQQPAAPSPPYSQRDDYRSYNQYDHSNETSPRARPLQQPPAQQQAQQPPSPRRSMFEFTSAFDHLSSTATVKKKPVPPQPSSISSGNEDSGSWTNVSDPKRQSVENLLENLTRGQPTLAPQPPAYEAYLSSGDFSQVEPTRAPLPPIPPTKPTAVPNRTSSPHSSPPKSQTLHRPQPRAADINPQQQQPSYSSGISFPPGGGNRRDKDGSPARGGNTVRQQKVPPPQSQPKFNKSSSPSPQSQVINFDVSQALDEIQARESVKWTPIALVKQDSVFLPGTTIGATHWVAYAMTRGRVRVISRSSGDRTLLQLPQVFSQSASVIDMAVYGNRLAGVTSDGGFVVWELPDLITDDVPGRLLLCVPPTTEHNEAIRAVKWHPKDSNILAIASDDRIFVIDLTNTMALHGQPLPHADLHHIGQLFTASSSVVAFDFDVVHYSLASISDDATLTIWNMHDSLPYGIHKIRGDDIPSSLTFVDGGIVVGRKNGTVIQLLSTTTKTVLSTINFVNGNQDDPDMFGHISYDSRIQTIWVANSRRESLIALKIHVEPSFAGGEETVRGYIEQVAEFSGIKPTIHFVILTADADPHGDEAHAACVAAKVPPGELALVGFSVHSTGVDQVLIRREWFDNALSQAESKFPMFDLHLPVIPENKAQRQPLPPLPATVPQPQQPPMIPYAPPRARTPPSDDVDNEFSEARLSDTKSKTTKGKNVNWKEKDEPGKVGDKGSKPTDAAIIGDSSLGQALSREIKKTEESLHSRIGKLIGKEMDKQHQRFEETRLHEQAEDFARQEKILKLISTELTRNTTRVVEMAVKNEIQNSVLPALENITRIEVKAALNDQVGITLIDNINRTLPMEMEKLLLRPTLSNHFSNLISTALTPMIERQIKEVLTTNFFQFHSQQTTALHQDLLRELRAEISTIKSELGNWHNEALRGQETTIRELEHTMRALADQVKFLTITGPPPPTLHHIQQPQQPQNSPGGPPVPVQQANINTSHLRQPNIPPPNPSVATYPQAHPPFQQAPQAQPPIHQQWYNQIAAPQASHPAQLPQAAVPQPQQERTPPLKPDQWDENYLGVLHSQDPNKLRDLLARTNPDLVLPLNGPPLVSQAVILTLIHRLSAVIGETAPNDESFKTSLWWLQRVSALLRPEDKLISDFIPRVIPTVQQSLNTSKQRLAILPNGLGTIETARQLSEIQEALRRKVAQ</sequence>
<evidence type="ECO:0000256" key="4">
    <source>
        <dbReference type="ARBA" id="ARBA00022574"/>
    </source>
</evidence>
<evidence type="ECO:0000256" key="5">
    <source>
        <dbReference type="ARBA" id="ARBA00022737"/>
    </source>
</evidence>
<keyword evidence="5" id="KW-0677">Repeat</keyword>
<feature type="compositionally biased region" description="Basic and acidic residues" evidence="6">
    <location>
        <begin position="860"/>
        <end position="869"/>
    </location>
</feature>
<dbReference type="SMART" id="SM00320">
    <property type="entry name" value="WD40"/>
    <property type="match status" value="3"/>
</dbReference>
<feature type="compositionally biased region" description="Low complexity" evidence="6">
    <location>
        <begin position="103"/>
        <end position="113"/>
    </location>
</feature>
<proteinExistence type="inferred from homology"/>
<dbReference type="HOGENOM" id="CLU_005468_0_0_1"/>
<feature type="compositionally biased region" description="Low complexity" evidence="6">
    <location>
        <begin position="1131"/>
        <end position="1144"/>
    </location>
</feature>
<evidence type="ECO:0000256" key="3">
    <source>
        <dbReference type="ARBA" id="ARBA00022490"/>
    </source>
</evidence>
<protein>
    <submittedName>
        <fullName evidence="7">Uncharacterized protein</fullName>
    </submittedName>
</protein>
<dbReference type="GO" id="GO:0031087">
    <property type="term" value="P:deadenylation-independent decapping of nuclear-transcribed mRNA"/>
    <property type="evidence" value="ECO:0007669"/>
    <property type="project" value="InterPro"/>
</dbReference>
<feature type="compositionally biased region" description="Pro residues" evidence="6">
    <location>
        <begin position="309"/>
        <end position="318"/>
    </location>
</feature>
<accession>A0A067TNJ9</accession>
<feature type="compositionally biased region" description="Basic and acidic residues" evidence="6">
    <location>
        <begin position="878"/>
        <end position="894"/>
    </location>
</feature>
<feature type="compositionally biased region" description="Polar residues" evidence="6">
    <location>
        <begin position="399"/>
        <end position="409"/>
    </location>
</feature>
<feature type="region of interest" description="Disordered" evidence="6">
    <location>
        <begin position="1122"/>
        <end position="1191"/>
    </location>
</feature>
<evidence type="ECO:0000256" key="6">
    <source>
        <dbReference type="SAM" id="MobiDB-lite"/>
    </source>
</evidence>
<gene>
    <name evidence="7" type="ORF">GALMADRAFT_134888</name>
</gene>
<feature type="compositionally biased region" description="Low complexity" evidence="6">
    <location>
        <begin position="248"/>
        <end position="259"/>
    </location>
</feature>
<dbReference type="InterPro" id="IPR015943">
    <property type="entry name" value="WD40/YVTN_repeat-like_dom_sf"/>
</dbReference>
<evidence type="ECO:0000313" key="7">
    <source>
        <dbReference type="EMBL" id="KDR81449.1"/>
    </source>
</evidence>
<dbReference type="PANTHER" id="PTHR15598:SF5">
    <property type="entry name" value="ENHANCER OF MRNA-DECAPPING PROTEIN 4"/>
    <property type="match status" value="1"/>
</dbReference>
<dbReference type="PANTHER" id="PTHR15598">
    <property type="entry name" value="ENHANCER OF MRNA-DECAPPING PROTEIN 4"/>
    <property type="match status" value="1"/>
</dbReference>
<evidence type="ECO:0000256" key="2">
    <source>
        <dbReference type="ARBA" id="ARBA00009639"/>
    </source>
</evidence>
<feature type="region of interest" description="Disordered" evidence="6">
    <location>
        <begin position="1206"/>
        <end position="1234"/>
    </location>
</feature>
<dbReference type="EMBL" id="KL142370">
    <property type="protein sequence ID" value="KDR81449.1"/>
    <property type="molecule type" value="Genomic_DNA"/>
</dbReference>
<dbReference type="InterPro" id="IPR001680">
    <property type="entry name" value="WD40_rpt"/>
</dbReference>
<name>A0A067TNJ9_GALM3</name>
<dbReference type="InterPro" id="IPR045152">
    <property type="entry name" value="EDC4-like"/>
</dbReference>
<feature type="region of interest" description="Disordered" evidence="6">
    <location>
        <begin position="1"/>
        <end position="28"/>
    </location>
</feature>
<feature type="region of interest" description="Disordered" evidence="6">
    <location>
        <begin position="89"/>
        <end position="409"/>
    </location>
</feature>
<feature type="compositionally biased region" description="Polar residues" evidence="6">
    <location>
        <begin position="324"/>
        <end position="340"/>
    </location>
</feature>
<feature type="compositionally biased region" description="Pro residues" evidence="6">
    <location>
        <begin position="114"/>
        <end position="124"/>
    </location>
</feature>
<feature type="compositionally biased region" description="Low complexity" evidence="6">
    <location>
        <begin position="1209"/>
        <end position="1222"/>
    </location>
</feature>
<dbReference type="OrthoDB" id="21128at2759"/>
<comment type="subcellular location">
    <subcellularLocation>
        <location evidence="1">Cytoplasm</location>
        <location evidence="1">P-body</location>
    </subcellularLocation>
</comment>
<dbReference type="InterPro" id="IPR036322">
    <property type="entry name" value="WD40_repeat_dom_sf"/>
</dbReference>
<keyword evidence="4" id="KW-0853">WD repeat</keyword>
<dbReference type="SUPFAM" id="SSF50978">
    <property type="entry name" value="WD40 repeat-like"/>
    <property type="match status" value="1"/>
</dbReference>
<feature type="compositionally biased region" description="Pro residues" evidence="6">
    <location>
        <begin position="823"/>
        <end position="848"/>
    </location>
</feature>
<dbReference type="GO" id="GO:0000932">
    <property type="term" value="C:P-body"/>
    <property type="evidence" value="ECO:0007669"/>
    <property type="project" value="UniProtKB-SubCell"/>
</dbReference>
<dbReference type="Gene3D" id="2.130.10.10">
    <property type="entry name" value="YVTN repeat-like/Quinoprotein amine dehydrogenase"/>
    <property type="match status" value="1"/>
</dbReference>
<evidence type="ECO:0000313" key="8">
    <source>
        <dbReference type="Proteomes" id="UP000027222"/>
    </source>
</evidence>
<evidence type="ECO:0000256" key="1">
    <source>
        <dbReference type="ARBA" id="ARBA00004201"/>
    </source>
</evidence>
<keyword evidence="8" id="KW-1185">Reference proteome</keyword>
<dbReference type="InterPro" id="IPR044938">
    <property type="entry name" value="EDC4_C_sf"/>
</dbReference>
<comment type="similarity">
    <text evidence="2">Belongs to the WD repeat EDC4 family.</text>
</comment>